<comment type="caution">
    <text evidence="13">The sequence shown here is derived from an EMBL/GenBank/DDBJ whole genome shotgun (WGS) entry which is preliminary data.</text>
</comment>
<feature type="compositionally biased region" description="Gly residues" evidence="11">
    <location>
        <begin position="222"/>
        <end position="242"/>
    </location>
</feature>
<keyword evidence="8" id="KW-1133">Transmembrane helix</keyword>
<dbReference type="PROSITE" id="PS52015">
    <property type="entry name" value="TONB_CTD"/>
    <property type="match status" value="1"/>
</dbReference>
<dbReference type="InterPro" id="IPR003538">
    <property type="entry name" value="TonB"/>
</dbReference>
<dbReference type="GO" id="GO:0098797">
    <property type="term" value="C:plasma membrane protein complex"/>
    <property type="evidence" value="ECO:0007669"/>
    <property type="project" value="TreeGrafter"/>
</dbReference>
<proteinExistence type="inferred from homology"/>
<comment type="subcellular location">
    <subcellularLocation>
        <location evidence="1 10">Cell inner membrane</location>
        <topology evidence="1 10">Single-pass membrane protein</topology>
        <orientation evidence="1 10">Periplasmic side</orientation>
    </subcellularLocation>
</comment>
<keyword evidence="9" id="KW-0472">Membrane</keyword>
<dbReference type="InterPro" id="IPR006260">
    <property type="entry name" value="TonB/TolA_C"/>
</dbReference>
<dbReference type="GO" id="GO:0030288">
    <property type="term" value="C:outer membrane-bounded periplasmic space"/>
    <property type="evidence" value="ECO:0007669"/>
    <property type="project" value="InterPro"/>
</dbReference>
<evidence type="ECO:0000256" key="1">
    <source>
        <dbReference type="ARBA" id="ARBA00004383"/>
    </source>
</evidence>
<evidence type="ECO:0000259" key="12">
    <source>
        <dbReference type="PROSITE" id="PS52015"/>
    </source>
</evidence>
<dbReference type="PANTHER" id="PTHR33446:SF11">
    <property type="entry name" value="TONB3"/>
    <property type="match status" value="1"/>
</dbReference>
<accession>A0AAJ0UFD9</accession>
<evidence type="ECO:0000256" key="7">
    <source>
        <dbReference type="ARBA" id="ARBA00022927"/>
    </source>
</evidence>
<feature type="compositionally biased region" description="Low complexity" evidence="11">
    <location>
        <begin position="174"/>
        <end position="185"/>
    </location>
</feature>
<name>A0AAJ0UFD9_HALSE</name>
<dbReference type="GO" id="GO:0055085">
    <property type="term" value="P:transmembrane transport"/>
    <property type="evidence" value="ECO:0007669"/>
    <property type="project" value="InterPro"/>
</dbReference>
<keyword evidence="6" id="KW-0812">Transmembrane</keyword>
<keyword evidence="5 10" id="KW-0997">Cell inner membrane</keyword>
<dbReference type="EMBL" id="NHSF01000051">
    <property type="protein sequence ID" value="MBK5930429.1"/>
    <property type="molecule type" value="Genomic_DNA"/>
</dbReference>
<dbReference type="GO" id="GO:0031992">
    <property type="term" value="F:energy transducer activity"/>
    <property type="evidence" value="ECO:0007669"/>
    <property type="project" value="InterPro"/>
</dbReference>
<feature type="domain" description="TonB C-terminal" evidence="12">
    <location>
        <begin position="249"/>
        <end position="340"/>
    </location>
</feature>
<dbReference type="InterPro" id="IPR037682">
    <property type="entry name" value="TonB_C"/>
</dbReference>
<evidence type="ECO:0000313" key="13">
    <source>
        <dbReference type="EMBL" id="MBK5930429.1"/>
    </source>
</evidence>
<evidence type="ECO:0000256" key="9">
    <source>
        <dbReference type="ARBA" id="ARBA00023136"/>
    </source>
</evidence>
<feature type="compositionally biased region" description="Low complexity" evidence="11">
    <location>
        <begin position="195"/>
        <end position="214"/>
    </location>
</feature>
<dbReference type="Proteomes" id="UP001296967">
    <property type="component" value="Unassembled WGS sequence"/>
</dbReference>
<gene>
    <name evidence="13" type="ORF">CCR82_07815</name>
</gene>
<dbReference type="Pfam" id="PF03544">
    <property type="entry name" value="TonB_C"/>
    <property type="match status" value="1"/>
</dbReference>
<evidence type="ECO:0000256" key="5">
    <source>
        <dbReference type="ARBA" id="ARBA00022519"/>
    </source>
</evidence>
<sequence length="340" mass="35464">MELHARHWIIALLTAVLLHAALALALVPHRPSPAAEPSAILLEIGTGGDGRLVGGDGKPAGALSAVEPAADSLLPAMSPGTGSERATATPVPTTAAATATAETPMTPATPQRLMATSTHSDAVAPLTTPLDEAERTRASPPEEPEAIRAQAKPKPAPTPAKSKPQPKKPEPEPELQSSAADARGPPDAPARPQDRAPATKPSAGTRASSSGSRAEQARTGSNGRGAGHGQQGTGRGGSGHGGSSSIASQYFRQLATWLNRHQRYPAQSRRRREQGTVKVQFTIDRNGRLLSHRILSSSGHRRLDQEAEAMLKRASPLPAIPAALNRSRLTVTIPVNFSLR</sequence>
<dbReference type="GO" id="GO:0015891">
    <property type="term" value="P:siderophore transport"/>
    <property type="evidence" value="ECO:0007669"/>
    <property type="project" value="InterPro"/>
</dbReference>
<evidence type="ECO:0000256" key="2">
    <source>
        <dbReference type="ARBA" id="ARBA00006555"/>
    </source>
</evidence>
<dbReference type="PRINTS" id="PR01374">
    <property type="entry name" value="TONBPROTEIN"/>
</dbReference>
<evidence type="ECO:0000256" key="4">
    <source>
        <dbReference type="ARBA" id="ARBA00022475"/>
    </source>
</evidence>
<keyword evidence="4 10" id="KW-1003">Cell membrane</keyword>
<evidence type="ECO:0000256" key="3">
    <source>
        <dbReference type="ARBA" id="ARBA00022448"/>
    </source>
</evidence>
<evidence type="ECO:0000256" key="11">
    <source>
        <dbReference type="SAM" id="MobiDB-lite"/>
    </source>
</evidence>
<keyword evidence="10" id="KW-0735">Signal-anchor</keyword>
<comment type="function">
    <text evidence="10">Interacts with outer membrane receptor proteins that carry out high-affinity binding and energy dependent uptake into the periplasmic space of specific substrates. It could act to transduce energy from the cytoplasmic membrane to specific energy-requiring processes in the outer membrane, resulting in the release into the periplasm of ligands bound by these outer membrane proteins.</text>
</comment>
<dbReference type="GO" id="GO:0015031">
    <property type="term" value="P:protein transport"/>
    <property type="evidence" value="ECO:0007669"/>
    <property type="project" value="UniProtKB-UniRule"/>
</dbReference>
<feature type="region of interest" description="Disordered" evidence="11">
    <location>
        <begin position="75"/>
        <end position="108"/>
    </location>
</feature>
<dbReference type="PANTHER" id="PTHR33446">
    <property type="entry name" value="PROTEIN TONB-RELATED"/>
    <property type="match status" value="1"/>
</dbReference>
<dbReference type="InterPro" id="IPR051045">
    <property type="entry name" value="TonB-dependent_transducer"/>
</dbReference>
<reference evidence="13" key="2">
    <citation type="journal article" date="2020" name="Microorganisms">
        <title>Osmotic Adaptation and Compatible Solute Biosynthesis of Phototrophic Bacteria as Revealed from Genome Analyses.</title>
        <authorList>
            <person name="Imhoff J.F."/>
            <person name="Rahn T."/>
            <person name="Kunzel S."/>
            <person name="Keller A."/>
            <person name="Neulinger S.C."/>
        </authorList>
    </citation>
    <scope>NUCLEOTIDE SEQUENCE</scope>
    <source>
        <strain evidence="13">DSM 4395</strain>
    </source>
</reference>
<feature type="compositionally biased region" description="Low complexity" evidence="11">
    <location>
        <begin position="86"/>
        <end position="108"/>
    </location>
</feature>
<keyword evidence="7 10" id="KW-0653">Protein transport</keyword>
<dbReference type="RefSeq" id="WP_201244836.1">
    <property type="nucleotide sequence ID" value="NZ_NHSF01000051.1"/>
</dbReference>
<keyword evidence="14" id="KW-1185">Reference proteome</keyword>
<evidence type="ECO:0000256" key="10">
    <source>
        <dbReference type="RuleBase" id="RU362123"/>
    </source>
</evidence>
<keyword evidence="3 10" id="KW-0813">Transport</keyword>
<comment type="similarity">
    <text evidence="2 10">Belongs to the TonB family.</text>
</comment>
<dbReference type="AlphaFoldDB" id="A0AAJ0UFD9"/>
<evidence type="ECO:0000256" key="8">
    <source>
        <dbReference type="ARBA" id="ARBA00022989"/>
    </source>
</evidence>
<organism evidence="13 14">
    <name type="scientific">Halochromatium salexigens</name>
    <name type="common">Chromatium salexigens</name>
    <dbReference type="NCBI Taxonomy" id="49447"/>
    <lineage>
        <taxon>Bacteria</taxon>
        <taxon>Pseudomonadati</taxon>
        <taxon>Pseudomonadota</taxon>
        <taxon>Gammaproteobacteria</taxon>
        <taxon>Chromatiales</taxon>
        <taxon>Chromatiaceae</taxon>
        <taxon>Halochromatium</taxon>
    </lineage>
</organism>
<evidence type="ECO:0000313" key="14">
    <source>
        <dbReference type="Proteomes" id="UP001296967"/>
    </source>
</evidence>
<dbReference type="Gene3D" id="3.30.1150.10">
    <property type="match status" value="1"/>
</dbReference>
<protein>
    <recommendedName>
        <fullName evidence="10">Protein TonB</fullName>
    </recommendedName>
</protein>
<dbReference type="SUPFAM" id="SSF74653">
    <property type="entry name" value="TolA/TonB C-terminal domain"/>
    <property type="match status" value="1"/>
</dbReference>
<feature type="region of interest" description="Disordered" evidence="11">
    <location>
        <begin position="121"/>
        <end position="245"/>
    </location>
</feature>
<dbReference type="NCBIfam" id="TIGR01352">
    <property type="entry name" value="tonB_Cterm"/>
    <property type="match status" value="1"/>
</dbReference>
<evidence type="ECO:0000256" key="6">
    <source>
        <dbReference type="ARBA" id="ARBA00022692"/>
    </source>
</evidence>
<reference evidence="13" key="1">
    <citation type="submission" date="2017-05" db="EMBL/GenBank/DDBJ databases">
        <authorList>
            <person name="Imhoff J.F."/>
            <person name="Rahn T."/>
            <person name="Kuenzel S."/>
            <person name="Neulinger S.C."/>
        </authorList>
    </citation>
    <scope>NUCLEOTIDE SEQUENCE</scope>
    <source>
        <strain evidence="13">DSM 4395</strain>
    </source>
</reference>